<dbReference type="Proteomes" id="UP000076077">
    <property type="component" value="Chromosome"/>
</dbReference>
<dbReference type="RefSeq" id="WP_067155800.1">
    <property type="nucleotide sequence ID" value="NZ_CP014864.1"/>
</dbReference>
<sequence length="83" mass="9480">MHLAGIGIQDPRNGIYLPITKAHKGHWSAPKAPAHTEIHRFNYETWIYTKFSRPLPTLAFEAVLLVVKTQLKNGEHPKKILEL</sequence>
<name>A0A143HP45_MICTH</name>
<dbReference type="KEGG" id="mthd:A3224_13810"/>
<gene>
    <name evidence="1" type="ORF">A3224_13810</name>
</gene>
<protein>
    <submittedName>
        <fullName evidence="1">Uncharacterized protein</fullName>
    </submittedName>
</protein>
<evidence type="ECO:0000313" key="1">
    <source>
        <dbReference type="EMBL" id="AMX03504.1"/>
    </source>
</evidence>
<proteinExistence type="predicted"/>
<dbReference type="EMBL" id="CP014864">
    <property type="protein sequence ID" value="AMX03504.1"/>
    <property type="molecule type" value="Genomic_DNA"/>
</dbReference>
<dbReference type="STRING" id="252514.A3224_13810"/>
<accession>A0A143HP45</accession>
<reference evidence="2" key="1">
    <citation type="submission" date="2016-03" db="EMBL/GenBank/DDBJ databases">
        <authorList>
            <person name="Lee Y.-S."/>
            <person name="Choi Y.-L."/>
        </authorList>
    </citation>
    <scope>NUCLEOTIDE SEQUENCE [LARGE SCALE GENOMIC DNA]</scope>
    <source>
        <strain evidence="2">DAU221</strain>
    </source>
</reference>
<organism evidence="1 2">
    <name type="scientific">Microbulbifer thermotolerans</name>
    <dbReference type="NCBI Taxonomy" id="252514"/>
    <lineage>
        <taxon>Bacteria</taxon>
        <taxon>Pseudomonadati</taxon>
        <taxon>Pseudomonadota</taxon>
        <taxon>Gammaproteobacteria</taxon>
        <taxon>Cellvibrionales</taxon>
        <taxon>Microbulbiferaceae</taxon>
        <taxon>Microbulbifer</taxon>
    </lineage>
</organism>
<dbReference type="AlphaFoldDB" id="A0A143HP45"/>
<evidence type="ECO:0000313" key="2">
    <source>
        <dbReference type="Proteomes" id="UP000076077"/>
    </source>
</evidence>
<keyword evidence="2" id="KW-1185">Reference proteome</keyword>
<dbReference type="GeneID" id="97008399"/>